<keyword evidence="4" id="KW-1185">Reference proteome</keyword>
<dbReference type="PANTHER" id="PTHR48011">
    <property type="entry name" value="CCR4-NOT TRANSCRIPTIONAL COMPLEX SUBUNIT CAF120-RELATED"/>
    <property type="match status" value="1"/>
</dbReference>
<dbReference type="GO" id="GO:0004672">
    <property type="term" value="F:protein kinase activity"/>
    <property type="evidence" value="ECO:0007669"/>
    <property type="project" value="InterPro"/>
</dbReference>
<protein>
    <recommendedName>
        <fullName evidence="2">Protein kinase domain-containing protein</fullName>
    </recommendedName>
</protein>
<dbReference type="SUPFAM" id="SSF56112">
    <property type="entry name" value="Protein kinase-like (PK-like)"/>
    <property type="match status" value="1"/>
</dbReference>
<dbReference type="PROSITE" id="PS50011">
    <property type="entry name" value="PROTEIN_KINASE_DOM"/>
    <property type="match status" value="1"/>
</dbReference>
<evidence type="ECO:0000313" key="4">
    <source>
        <dbReference type="Proteomes" id="UP001187471"/>
    </source>
</evidence>
<comment type="caution">
    <text evidence="3">The sequence shown here is derived from an EMBL/GenBank/DDBJ whole genome shotgun (WGS) entry which is preliminary data.</text>
</comment>
<organism evidence="3 4">
    <name type="scientific">Escallonia rubra</name>
    <dbReference type="NCBI Taxonomy" id="112253"/>
    <lineage>
        <taxon>Eukaryota</taxon>
        <taxon>Viridiplantae</taxon>
        <taxon>Streptophyta</taxon>
        <taxon>Embryophyta</taxon>
        <taxon>Tracheophyta</taxon>
        <taxon>Spermatophyta</taxon>
        <taxon>Magnoliopsida</taxon>
        <taxon>eudicotyledons</taxon>
        <taxon>Gunneridae</taxon>
        <taxon>Pentapetalae</taxon>
        <taxon>asterids</taxon>
        <taxon>campanulids</taxon>
        <taxon>Escalloniales</taxon>
        <taxon>Escalloniaceae</taxon>
        <taxon>Escallonia</taxon>
    </lineage>
</organism>
<dbReference type="EMBL" id="JAVXUO010002625">
    <property type="protein sequence ID" value="KAK2970932.1"/>
    <property type="molecule type" value="Genomic_DNA"/>
</dbReference>
<dbReference type="Gene3D" id="1.10.510.10">
    <property type="entry name" value="Transferase(Phosphotransferase) domain 1"/>
    <property type="match status" value="1"/>
</dbReference>
<sequence length="141" mass="15347">MNKDAIKVTPSTFCKQAAHYIYRPIDFTILARAIAKSNLAHSSTMEWTRGDTIGRGASATVSLATTASGDRLAVKSAELAKSASLQGEQFFLSKLSSPYVVEYMGFDVGYENMKPVYNLFMEYVPGGTLSDVIKKRGGAFD</sequence>
<reference evidence="3" key="1">
    <citation type="submission" date="2022-12" db="EMBL/GenBank/DDBJ databases">
        <title>Draft genome assemblies for two species of Escallonia (Escalloniales).</title>
        <authorList>
            <person name="Chanderbali A."/>
            <person name="Dervinis C."/>
            <person name="Anghel I."/>
            <person name="Soltis D."/>
            <person name="Soltis P."/>
            <person name="Zapata F."/>
        </authorList>
    </citation>
    <scope>NUCLEOTIDE SEQUENCE</scope>
    <source>
        <strain evidence="3">UCBG92.1500</strain>
        <tissue evidence="3">Leaf</tissue>
    </source>
</reference>
<proteinExistence type="predicted"/>
<dbReference type="Proteomes" id="UP001187471">
    <property type="component" value="Unassembled WGS sequence"/>
</dbReference>
<keyword evidence="1" id="KW-0067">ATP-binding</keyword>
<dbReference type="PROSITE" id="PS00107">
    <property type="entry name" value="PROTEIN_KINASE_ATP"/>
    <property type="match status" value="1"/>
</dbReference>
<dbReference type="InterPro" id="IPR052751">
    <property type="entry name" value="Plant_MAPKKK"/>
</dbReference>
<dbReference type="Pfam" id="PF00069">
    <property type="entry name" value="Pkinase"/>
    <property type="match status" value="1"/>
</dbReference>
<gene>
    <name evidence="3" type="ORF">RJ640_004724</name>
</gene>
<accession>A0AA88QM20</accession>
<feature type="binding site" evidence="1">
    <location>
        <position position="75"/>
    </location>
    <ligand>
        <name>ATP</name>
        <dbReference type="ChEBI" id="CHEBI:30616"/>
    </ligand>
</feature>
<dbReference type="InterPro" id="IPR011009">
    <property type="entry name" value="Kinase-like_dom_sf"/>
</dbReference>
<dbReference type="PANTHER" id="PTHR48011:SF76">
    <property type="entry name" value="MITOGEN-ACTIVATED PROTEIN KINASE KINASE KINASE 15"/>
    <property type="match status" value="1"/>
</dbReference>
<dbReference type="AlphaFoldDB" id="A0AA88QM20"/>
<evidence type="ECO:0000313" key="3">
    <source>
        <dbReference type="EMBL" id="KAK2970932.1"/>
    </source>
</evidence>
<keyword evidence="1" id="KW-0547">Nucleotide-binding</keyword>
<feature type="domain" description="Protein kinase" evidence="2">
    <location>
        <begin position="47"/>
        <end position="141"/>
    </location>
</feature>
<name>A0AA88QM20_9ASTE</name>
<dbReference type="InterPro" id="IPR017441">
    <property type="entry name" value="Protein_kinase_ATP_BS"/>
</dbReference>
<dbReference type="GO" id="GO:0007165">
    <property type="term" value="P:signal transduction"/>
    <property type="evidence" value="ECO:0007669"/>
    <property type="project" value="TreeGrafter"/>
</dbReference>
<evidence type="ECO:0000256" key="1">
    <source>
        <dbReference type="PROSITE-ProRule" id="PRU10141"/>
    </source>
</evidence>
<dbReference type="InterPro" id="IPR000719">
    <property type="entry name" value="Prot_kinase_dom"/>
</dbReference>
<evidence type="ECO:0000259" key="2">
    <source>
        <dbReference type="PROSITE" id="PS50011"/>
    </source>
</evidence>
<dbReference type="GO" id="GO:0005524">
    <property type="term" value="F:ATP binding"/>
    <property type="evidence" value="ECO:0007669"/>
    <property type="project" value="UniProtKB-UniRule"/>
</dbReference>